<reference evidence="4" key="1">
    <citation type="submission" date="2024-06" db="EMBL/GenBank/DDBJ databases">
        <title>Draft Genome Sequences of Epichloe bromicola Strains Isolated from Elymus ciliaris.</title>
        <authorList>
            <consortium name="Epichloe bromicola genome sequencing consortium"/>
            <person name="Miura A."/>
            <person name="Imano S."/>
            <person name="Ashida A."/>
            <person name="Sato I."/>
            <person name="Chiba S."/>
            <person name="Tanaka A."/>
            <person name="Camagna M."/>
            <person name="Takemoto D."/>
        </authorList>
    </citation>
    <scope>NUCLEOTIDE SEQUENCE [LARGE SCALE GENOMIC DNA]</scope>
    <source>
        <strain evidence="4">DP</strain>
    </source>
</reference>
<feature type="signal peptide" evidence="2">
    <location>
        <begin position="1"/>
        <end position="17"/>
    </location>
</feature>
<dbReference type="EMBL" id="BAAFGZ010000233">
    <property type="protein sequence ID" value="GAB0136930.1"/>
    <property type="molecule type" value="Genomic_DNA"/>
</dbReference>
<protein>
    <submittedName>
        <fullName evidence="3">Uncharacterized protein</fullName>
    </submittedName>
</protein>
<proteinExistence type="predicted"/>
<evidence type="ECO:0000256" key="1">
    <source>
        <dbReference type="SAM" id="MobiDB-lite"/>
    </source>
</evidence>
<feature type="compositionally biased region" description="Basic residues" evidence="1">
    <location>
        <begin position="80"/>
        <end position="142"/>
    </location>
</feature>
<organism evidence="3 4">
    <name type="scientific">Epichloe bromicola</name>
    <dbReference type="NCBI Taxonomy" id="79588"/>
    <lineage>
        <taxon>Eukaryota</taxon>
        <taxon>Fungi</taxon>
        <taxon>Dikarya</taxon>
        <taxon>Ascomycota</taxon>
        <taxon>Pezizomycotina</taxon>
        <taxon>Sordariomycetes</taxon>
        <taxon>Hypocreomycetidae</taxon>
        <taxon>Hypocreales</taxon>
        <taxon>Clavicipitaceae</taxon>
        <taxon>Epichloe</taxon>
    </lineage>
</organism>
<keyword evidence="2" id="KW-0732">Signal</keyword>
<evidence type="ECO:0000313" key="3">
    <source>
        <dbReference type="EMBL" id="GAB0136930.1"/>
    </source>
</evidence>
<comment type="caution">
    <text evidence="3">The sequence shown here is derived from an EMBL/GenBank/DDBJ whole genome shotgun (WGS) entry which is preliminary data.</text>
</comment>
<name>A0ABQ0CU51_9HYPO</name>
<sequence length="168" mass="17227">MKVSTTFVLTLLTGALAAPRAVDVDSEERGVLAARDFQDALAEAFDAGEVKTDVLLTERDAVSVEALDAEDDAALEARGAKKAKAQAKGKGRGRGRGKGKGKRRKGKGRAKAAGKGKGKGKGRGRGKGKGKGKRNGRGKKNNAKAGKTKDAAAPRVTSSFDAPGVVDA</sequence>
<evidence type="ECO:0000313" key="4">
    <source>
        <dbReference type="Proteomes" id="UP001562357"/>
    </source>
</evidence>
<gene>
    <name evidence="3" type="primary">g5215</name>
    <name evidence="3" type="ORF">EsDP_00005215</name>
</gene>
<keyword evidence="4" id="KW-1185">Reference proteome</keyword>
<feature type="region of interest" description="Disordered" evidence="1">
    <location>
        <begin position="77"/>
        <end position="168"/>
    </location>
</feature>
<evidence type="ECO:0000256" key="2">
    <source>
        <dbReference type="SAM" id="SignalP"/>
    </source>
</evidence>
<dbReference type="Proteomes" id="UP001562357">
    <property type="component" value="Unassembled WGS sequence"/>
</dbReference>
<accession>A0ABQ0CU51</accession>
<feature type="chain" id="PRO_5045473106" evidence="2">
    <location>
        <begin position="18"/>
        <end position="168"/>
    </location>
</feature>